<dbReference type="Pfam" id="PF03772">
    <property type="entry name" value="Competence"/>
    <property type="match status" value="1"/>
</dbReference>
<feature type="transmembrane region" description="Helical" evidence="6">
    <location>
        <begin position="370"/>
        <end position="392"/>
    </location>
</feature>
<evidence type="ECO:0000256" key="5">
    <source>
        <dbReference type="ARBA" id="ARBA00023136"/>
    </source>
</evidence>
<dbReference type="GO" id="GO:0005886">
    <property type="term" value="C:plasma membrane"/>
    <property type="evidence" value="ECO:0007669"/>
    <property type="project" value="UniProtKB-SubCell"/>
</dbReference>
<gene>
    <name evidence="8" type="ORF">JM64_02260</name>
</gene>
<proteinExistence type="predicted"/>
<evidence type="ECO:0000256" key="3">
    <source>
        <dbReference type="ARBA" id="ARBA00022692"/>
    </source>
</evidence>
<organism evidence="8 9">
    <name type="scientific">Fervidobacterium pennivorans</name>
    <dbReference type="NCBI Taxonomy" id="93466"/>
    <lineage>
        <taxon>Bacteria</taxon>
        <taxon>Thermotogati</taxon>
        <taxon>Thermotogota</taxon>
        <taxon>Thermotogae</taxon>
        <taxon>Thermotogales</taxon>
        <taxon>Fervidobacteriaceae</taxon>
        <taxon>Fervidobacterium</taxon>
    </lineage>
</organism>
<dbReference type="PANTHER" id="PTHR30619">
    <property type="entry name" value="DNA INTERNALIZATION/COMPETENCE PROTEIN COMEC/REC2"/>
    <property type="match status" value="1"/>
</dbReference>
<dbReference type="InterPro" id="IPR004477">
    <property type="entry name" value="ComEC_N"/>
</dbReference>
<dbReference type="NCBIfam" id="TIGR00360">
    <property type="entry name" value="ComEC_N-term"/>
    <property type="match status" value="1"/>
</dbReference>
<dbReference type="OrthoDB" id="9761531at2"/>
<evidence type="ECO:0000259" key="7">
    <source>
        <dbReference type="Pfam" id="PF03772"/>
    </source>
</evidence>
<sequence length="425" mass="47916">MGEKLKVYSASFTSFYYFGGAIIGALVGTRLKFPLFFLVFPVVLALFKRPKLGLFVLILMLSNITLVNNLEFPTKNMEFVGTVKMVQNGSSILQLSFFDGEKWRRLGVDVLIYKEEPLGTIVYFVGELRKRSSYPIYYAKTDYYVTANNYETFVSSVFAQFEKFRKFSTFVEPFYQNLFGNSSRDENFIKSGLFHIFCVSGMHVSLLYLFTSYIVGILTYRKGLRTVFSLFLPTVFVIGSGMGLPSLRALIMLYVAGLLRILDYKINAVNVVSLVGTGMVLANPEIVFSLSFYMTFFATIGVLISENNLLSNIGGFLGSAPYVSLINPVNPFSIIATILVSIPVQVLLFGLTISYLLFTLKLYYLSALLLYALKPFSWFIETVAIVFAKFPLIPQHPVVTFAFAMSFITYIGLVFESKKQKQELS</sequence>
<keyword evidence="2" id="KW-1003">Cell membrane</keyword>
<feature type="domain" description="ComEC/Rec2-related protein" evidence="7">
    <location>
        <begin position="184"/>
        <end position="414"/>
    </location>
</feature>
<evidence type="ECO:0000313" key="9">
    <source>
        <dbReference type="Proteomes" id="UP000077096"/>
    </source>
</evidence>
<protein>
    <submittedName>
        <fullName evidence="8">Competence protein ComEC</fullName>
    </submittedName>
</protein>
<evidence type="ECO:0000313" key="8">
    <source>
        <dbReference type="EMBL" id="ANE40952.1"/>
    </source>
</evidence>
<dbReference type="PANTHER" id="PTHR30619:SF1">
    <property type="entry name" value="RECOMBINATION PROTEIN 2"/>
    <property type="match status" value="1"/>
</dbReference>
<feature type="transmembrane region" description="Helical" evidence="6">
    <location>
        <begin position="398"/>
        <end position="415"/>
    </location>
</feature>
<dbReference type="KEGG" id="fng:JM64_02260"/>
<evidence type="ECO:0000256" key="1">
    <source>
        <dbReference type="ARBA" id="ARBA00004651"/>
    </source>
</evidence>
<feature type="transmembrane region" description="Helical" evidence="6">
    <location>
        <begin position="309"/>
        <end position="326"/>
    </location>
</feature>
<accession>A0A172T1X2</accession>
<feature type="transmembrane region" description="Helical" evidence="6">
    <location>
        <begin position="52"/>
        <end position="70"/>
    </location>
</feature>
<feature type="transmembrane region" description="Helical" evidence="6">
    <location>
        <begin position="193"/>
        <end position="218"/>
    </location>
</feature>
<feature type="transmembrane region" description="Helical" evidence="6">
    <location>
        <begin position="286"/>
        <end position="304"/>
    </location>
</feature>
<dbReference type="PATRIC" id="fig|93466.3.peg.503"/>
<feature type="transmembrane region" description="Helical" evidence="6">
    <location>
        <begin position="332"/>
        <end position="358"/>
    </location>
</feature>
<evidence type="ECO:0000256" key="2">
    <source>
        <dbReference type="ARBA" id="ARBA00022475"/>
    </source>
</evidence>
<dbReference type="Proteomes" id="UP000077096">
    <property type="component" value="Chromosome"/>
</dbReference>
<keyword evidence="4 6" id="KW-1133">Transmembrane helix</keyword>
<evidence type="ECO:0000256" key="4">
    <source>
        <dbReference type="ARBA" id="ARBA00022989"/>
    </source>
</evidence>
<keyword evidence="5 6" id="KW-0472">Membrane</keyword>
<feature type="transmembrane region" description="Helical" evidence="6">
    <location>
        <begin position="230"/>
        <end position="255"/>
    </location>
</feature>
<comment type="subcellular location">
    <subcellularLocation>
        <location evidence="1">Cell membrane</location>
        <topology evidence="1">Multi-pass membrane protein</topology>
    </subcellularLocation>
</comment>
<dbReference type="InterPro" id="IPR052159">
    <property type="entry name" value="Competence_DNA_uptake"/>
</dbReference>
<reference evidence="8 9" key="1">
    <citation type="submission" date="2014-08" db="EMBL/GenBank/DDBJ databases">
        <title>Fervidobacterium pennivorans DYC genome.</title>
        <authorList>
            <person name="Wushke S."/>
        </authorList>
    </citation>
    <scope>NUCLEOTIDE SEQUENCE [LARGE SCALE GENOMIC DNA]</scope>
    <source>
        <strain evidence="8 9">DYC</strain>
    </source>
</reference>
<feature type="transmembrane region" description="Helical" evidence="6">
    <location>
        <begin position="15"/>
        <end position="40"/>
    </location>
</feature>
<evidence type="ECO:0000256" key="6">
    <source>
        <dbReference type="SAM" id="Phobius"/>
    </source>
</evidence>
<name>A0A172T1X2_FERPE</name>
<dbReference type="EMBL" id="CP011393">
    <property type="protein sequence ID" value="ANE40952.1"/>
    <property type="molecule type" value="Genomic_DNA"/>
</dbReference>
<dbReference type="AlphaFoldDB" id="A0A172T1X2"/>
<keyword evidence="3 6" id="KW-0812">Transmembrane</keyword>